<comment type="caution">
    <text evidence="2">The sequence shown here is derived from an EMBL/GenBank/DDBJ whole genome shotgun (WGS) entry which is preliminary data.</text>
</comment>
<feature type="transmembrane region" description="Helical" evidence="1">
    <location>
        <begin position="62"/>
        <end position="82"/>
    </location>
</feature>
<keyword evidence="1" id="KW-0812">Transmembrane</keyword>
<dbReference type="GO" id="GO:0004386">
    <property type="term" value="F:helicase activity"/>
    <property type="evidence" value="ECO:0007669"/>
    <property type="project" value="UniProtKB-KW"/>
</dbReference>
<dbReference type="EMBL" id="LGUA01001039">
    <property type="protein sequence ID" value="OAX79392.1"/>
    <property type="molecule type" value="Genomic_DNA"/>
</dbReference>
<sequence>MTIRTIRKIMFTESAGQVVLVPRELQLPCSPLTMLNRLVIWLLFSLSLNSRSTLALPKWSATAVAAAVVTDGVAVAVAVVAVSPLPMLPRWATTAA</sequence>
<keyword evidence="2" id="KW-0347">Helicase</keyword>
<dbReference type="Proteomes" id="UP000091918">
    <property type="component" value="Unassembled WGS sequence"/>
</dbReference>
<evidence type="ECO:0000313" key="2">
    <source>
        <dbReference type="EMBL" id="OAX79392.1"/>
    </source>
</evidence>
<keyword evidence="1" id="KW-0472">Membrane</keyword>
<keyword evidence="2" id="KW-0378">Hydrolase</keyword>
<accession>A0A1B7NRG7</accession>
<evidence type="ECO:0000313" key="3">
    <source>
        <dbReference type="Proteomes" id="UP000091918"/>
    </source>
</evidence>
<keyword evidence="2" id="KW-0067">ATP-binding</keyword>
<keyword evidence="2" id="KW-0547">Nucleotide-binding</keyword>
<reference evidence="2 3" key="1">
    <citation type="submission" date="2015-07" db="EMBL/GenBank/DDBJ databases">
        <title>Emmonsia species relationships and genome sequence.</title>
        <authorList>
            <person name="Cuomo C.A."/>
            <person name="Schwartz I.S."/>
            <person name="Kenyon C."/>
            <person name="de Hoog G.S."/>
            <person name="Govender N.P."/>
            <person name="Botha A."/>
            <person name="Moreno L."/>
            <person name="de Vries M."/>
            <person name="Munoz J.F."/>
            <person name="Stielow J.B."/>
        </authorList>
    </citation>
    <scope>NUCLEOTIDE SEQUENCE [LARGE SCALE GENOMIC DNA]</scope>
    <source>
        <strain evidence="2 3">CBS 136260</strain>
    </source>
</reference>
<keyword evidence="1" id="KW-1133">Transmembrane helix</keyword>
<keyword evidence="3" id="KW-1185">Reference proteome</keyword>
<protein>
    <submittedName>
        <fullName evidence="2">ATP-dependent RNA helicase DBP2</fullName>
    </submittedName>
</protein>
<organism evidence="2 3">
    <name type="scientific">Emergomyces africanus</name>
    <dbReference type="NCBI Taxonomy" id="1955775"/>
    <lineage>
        <taxon>Eukaryota</taxon>
        <taxon>Fungi</taxon>
        <taxon>Dikarya</taxon>
        <taxon>Ascomycota</taxon>
        <taxon>Pezizomycotina</taxon>
        <taxon>Eurotiomycetes</taxon>
        <taxon>Eurotiomycetidae</taxon>
        <taxon>Onygenales</taxon>
        <taxon>Ajellomycetaceae</taxon>
        <taxon>Emergomyces</taxon>
    </lineage>
</organism>
<name>A0A1B7NRG7_9EURO</name>
<dbReference type="AlphaFoldDB" id="A0A1B7NRG7"/>
<gene>
    <name evidence="2" type="ORF">ACJ72_06291</name>
</gene>
<evidence type="ECO:0000256" key="1">
    <source>
        <dbReference type="SAM" id="Phobius"/>
    </source>
</evidence>
<proteinExistence type="predicted"/>
<feature type="non-terminal residue" evidence="2">
    <location>
        <position position="96"/>
    </location>
</feature>